<dbReference type="Proteomes" id="UP000593591">
    <property type="component" value="Chromosome"/>
</dbReference>
<evidence type="ECO:0000259" key="9">
    <source>
        <dbReference type="Pfam" id="PF02729"/>
    </source>
</evidence>
<feature type="binding site" evidence="7">
    <location>
        <position position="207"/>
    </location>
    <ligand>
        <name>L-aspartate</name>
        <dbReference type="ChEBI" id="CHEBI:29991"/>
    </ligand>
</feature>
<dbReference type="NCBIfam" id="TIGR00670">
    <property type="entry name" value="asp_carb_tr"/>
    <property type="match status" value="1"/>
</dbReference>
<protein>
    <recommendedName>
        <fullName evidence="7">Aspartate carbamoyltransferase</fullName>
        <ecNumber evidence="7">2.1.3.2</ecNumber>
    </recommendedName>
    <alternativeName>
        <fullName evidence="7">Aspartate transcarbamylase</fullName>
        <shortName evidence="7">ATCase</shortName>
    </alternativeName>
</protein>
<dbReference type="Pfam" id="PF02729">
    <property type="entry name" value="OTCace_N"/>
    <property type="match status" value="1"/>
</dbReference>
<keyword evidence="3 7" id="KW-0808">Transferase</keyword>
<dbReference type="UniPathway" id="UPA00070">
    <property type="reaction ID" value="UER00116"/>
</dbReference>
<evidence type="ECO:0000256" key="3">
    <source>
        <dbReference type="ARBA" id="ARBA00022679"/>
    </source>
</evidence>
<evidence type="ECO:0000313" key="11">
    <source>
        <dbReference type="Proteomes" id="UP000593591"/>
    </source>
</evidence>
<dbReference type="NCBIfam" id="NF002032">
    <property type="entry name" value="PRK00856.1"/>
    <property type="match status" value="1"/>
</dbReference>
<dbReference type="Gene3D" id="3.40.50.1370">
    <property type="entry name" value="Aspartate/ornithine carbamoyltransferase"/>
    <property type="match status" value="2"/>
</dbReference>
<organism evidence="10 11">
    <name type="scientific">Treponema rectale</name>
    <dbReference type="NCBI Taxonomy" id="744512"/>
    <lineage>
        <taxon>Bacteria</taxon>
        <taxon>Pseudomonadati</taxon>
        <taxon>Spirochaetota</taxon>
        <taxon>Spirochaetia</taxon>
        <taxon>Spirochaetales</taxon>
        <taxon>Treponemataceae</taxon>
        <taxon>Treponema</taxon>
    </lineage>
</organism>
<feature type="domain" description="Aspartate/ornithine carbamoyltransferase Asp/Orn-binding" evidence="8">
    <location>
        <begin position="145"/>
        <end position="283"/>
    </location>
</feature>
<proteinExistence type="inferred from homology"/>
<feature type="binding site" evidence="7">
    <location>
        <position position="50"/>
    </location>
    <ligand>
        <name>carbamoyl phosphate</name>
        <dbReference type="ChEBI" id="CHEBI:58228"/>
    </ligand>
</feature>
<comment type="subunit">
    <text evidence="7">Heterododecamer (2C3:3R2) of six catalytic PyrB chains organized as two trimers (C3), and six regulatory PyrI chains organized as three dimers (R2).</text>
</comment>
<evidence type="ECO:0000256" key="2">
    <source>
        <dbReference type="ARBA" id="ARBA00008896"/>
    </source>
</evidence>
<dbReference type="PRINTS" id="PR00100">
    <property type="entry name" value="AOTCASE"/>
</dbReference>
<dbReference type="GO" id="GO:0004070">
    <property type="term" value="F:aspartate carbamoyltransferase activity"/>
    <property type="evidence" value="ECO:0007669"/>
    <property type="project" value="UniProtKB-UniRule"/>
</dbReference>
<dbReference type="HAMAP" id="MF_00001">
    <property type="entry name" value="Asp_carb_tr"/>
    <property type="match status" value="1"/>
</dbReference>
<dbReference type="SUPFAM" id="SSF53671">
    <property type="entry name" value="Aspartate/ornithine carbamoyltransferase"/>
    <property type="match status" value="1"/>
</dbReference>
<reference evidence="10 11" key="1">
    <citation type="submission" date="2018-08" db="EMBL/GenBank/DDBJ databases">
        <title>The first complete genome of Treponema rectale (CHPAT), a commensal spirochete of the bovine rectum.</title>
        <authorList>
            <person name="Staton G.J."/>
            <person name="Clegg S.R."/>
            <person name="Carter S.D."/>
            <person name="Radford A.D."/>
            <person name="Darby A."/>
            <person name="Hall N."/>
            <person name="Birtles R.J."/>
            <person name="Evans N.J."/>
        </authorList>
    </citation>
    <scope>NUCLEOTIDE SEQUENCE [LARGE SCALE GENOMIC DNA]</scope>
    <source>
        <strain evidence="10 11">CHPA</strain>
    </source>
</reference>
<feature type="binding site" evidence="7">
    <location>
        <position position="247"/>
    </location>
    <ligand>
        <name>carbamoyl phosphate</name>
        <dbReference type="ChEBI" id="CHEBI:58228"/>
    </ligand>
</feature>
<feature type="binding site" evidence="7">
    <location>
        <position position="49"/>
    </location>
    <ligand>
        <name>carbamoyl phosphate</name>
        <dbReference type="ChEBI" id="CHEBI:58228"/>
    </ligand>
</feature>
<dbReference type="InterPro" id="IPR036901">
    <property type="entry name" value="Asp/Orn_carbamoylTrfase_sf"/>
</dbReference>
<feature type="binding site" evidence="7">
    <location>
        <position position="248"/>
    </location>
    <ligand>
        <name>carbamoyl phosphate</name>
        <dbReference type="ChEBI" id="CHEBI:58228"/>
    </ligand>
</feature>
<evidence type="ECO:0000313" key="10">
    <source>
        <dbReference type="EMBL" id="QOS39648.1"/>
    </source>
</evidence>
<sequence length="291" mass="33139">MRGLFNLKRLTTEQIVDIIDYAEALKINGLPVSYPDKKFATLFFENSTRTQNSFVMAMMKLGIQVDQIDVQHSSVTKGETLYDTVRTLEYIGFDGVVIRHSQNEYYKELEGINMPIFNAGDGSGSHPTQSLLDLMTIKEEFHSFKGLKCCIVGDIIHSRVAHTNAEIMKRLGMEVYIAGPESFLDDTAEVISLDEAIKTCDVIMLLRVQFERNAHLDMTKEEYHQKFGLYKERVEKMKKTAIIMHPAPVNRGIEIADDIVECSRSRIFPQMTNGVYVRMSVISRVLEGKLQ</sequence>
<dbReference type="PANTHER" id="PTHR45753">
    <property type="entry name" value="ORNITHINE CARBAMOYLTRANSFERASE, MITOCHONDRIAL"/>
    <property type="match status" value="1"/>
</dbReference>
<evidence type="ECO:0000256" key="4">
    <source>
        <dbReference type="ARBA" id="ARBA00022975"/>
    </source>
</evidence>
<keyword evidence="4 7" id="KW-0665">Pyrimidine biosynthesis</keyword>
<name>A0A7M1XL93_9SPIR</name>
<evidence type="ECO:0000256" key="5">
    <source>
        <dbReference type="ARBA" id="ARBA00043884"/>
    </source>
</evidence>
<dbReference type="PROSITE" id="PS00097">
    <property type="entry name" value="CARBAMOYLTRANSFERASE"/>
    <property type="match status" value="1"/>
</dbReference>
<dbReference type="EMBL" id="CP031517">
    <property type="protein sequence ID" value="QOS39648.1"/>
    <property type="molecule type" value="Genomic_DNA"/>
</dbReference>
<evidence type="ECO:0000256" key="1">
    <source>
        <dbReference type="ARBA" id="ARBA00004852"/>
    </source>
</evidence>
<dbReference type="AlphaFoldDB" id="A0A7M1XL93"/>
<dbReference type="InterPro" id="IPR006130">
    <property type="entry name" value="Asp/Orn_carbamoylTrfase"/>
</dbReference>
<dbReference type="PANTHER" id="PTHR45753:SF6">
    <property type="entry name" value="ASPARTATE CARBAMOYLTRANSFERASE"/>
    <property type="match status" value="1"/>
</dbReference>
<dbReference type="GO" id="GO:0006207">
    <property type="term" value="P:'de novo' pyrimidine nucleobase biosynthetic process"/>
    <property type="evidence" value="ECO:0007669"/>
    <property type="project" value="InterPro"/>
</dbReference>
<dbReference type="KEGG" id="trc:DYE49_03900"/>
<comment type="pathway">
    <text evidence="1 7">Pyrimidine metabolism; UMP biosynthesis via de novo pathway; (S)-dihydroorotate from bicarbonate: step 2/3.</text>
</comment>
<comment type="similarity">
    <text evidence="2 7">Belongs to the aspartate/ornithine carbamoyltransferase superfamily. ATCase family.</text>
</comment>
<dbReference type="GO" id="GO:0016597">
    <property type="term" value="F:amino acid binding"/>
    <property type="evidence" value="ECO:0007669"/>
    <property type="project" value="InterPro"/>
</dbReference>
<feature type="binding site" evidence="7">
    <location>
        <position position="99"/>
    </location>
    <ligand>
        <name>carbamoyl phosphate</name>
        <dbReference type="ChEBI" id="CHEBI:58228"/>
    </ligand>
</feature>
<feature type="domain" description="Aspartate/ornithine carbamoyltransferase carbamoyl-P binding" evidence="9">
    <location>
        <begin position="4"/>
        <end position="139"/>
    </location>
</feature>
<dbReference type="PRINTS" id="PR00101">
    <property type="entry name" value="ATCASE"/>
</dbReference>
<feature type="binding site" evidence="7">
    <location>
        <position position="77"/>
    </location>
    <ligand>
        <name>L-aspartate</name>
        <dbReference type="ChEBI" id="CHEBI:29991"/>
    </ligand>
</feature>
<evidence type="ECO:0000256" key="7">
    <source>
        <dbReference type="HAMAP-Rule" id="MF_00001"/>
    </source>
</evidence>
<dbReference type="InterPro" id="IPR006131">
    <property type="entry name" value="Asp_carbamoyltransf_Asp/Orn-bd"/>
</dbReference>
<feature type="binding site" evidence="7">
    <location>
        <position position="129"/>
    </location>
    <ligand>
        <name>carbamoyl phosphate</name>
        <dbReference type="ChEBI" id="CHEBI:58228"/>
    </ligand>
</feature>
<evidence type="ECO:0000259" key="8">
    <source>
        <dbReference type="Pfam" id="PF00185"/>
    </source>
</evidence>
<gene>
    <name evidence="7" type="primary">pyrB</name>
    <name evidence="10" type="ORF">DYE49_03900</name>
</gene>
<dbReference type="GO" id="GO:0005829">
    <property type="term" value="C:cytosol"/>
    <property type="evidence" value="ECO:0007669"/>
    <property type="project" value="TreeGrafter"/>
</dbReference>
<dbReference type="GO" id="GO:0006520">
    <property type="term" value="P:amino acid metabolic process"/>
    <property type="evidence" value="ECO:0007669"/>
    <property type="project" value="InterPro"/>
</dbReference>
<dbReference type="EC" id="2.1.3.2" evidence="7"/>
<feature type="binding site" evidence="7">
    <location>
        <position position="126"/>
    </location>
    <ligand>
        <name>carbamoyl phosphate</name>
        <dbReference type="ChEBI" id="CHEBI:58228"/>
    </ligand>
</feature>
<dbReference type="GO" id="GO:0044205">
    <property type="term" value="P:'de novo' UMP biosynthetic process"/>
    <property type="evidence" value="ECO:0007669"/>
    <property type="project" value="UniProtKB-UniRule"/>
</dbReference>
<accession>A0A7M1XL93</accession>
<comment type="function">
    <text evidence="5 7">Catalyzes the condensation of carbamoyl phosphate and aspartate to form carbamoyl aspartate and inorganic phosphate, the committed step in the de novo pyrimidine nucleotide biosynthesis pathway.</text>
</comment>
<evidence type="ECO:0000256" key="6">
    <source>
        <dbReference type="ARBA" id="ARBA00048859"/>
    </source>
</evidence>
<feature type="binding site" evidence="7">
    <location>
        <position position="159"/>
    </location>
    <ligand>
        <name>L-aspartate</name>
        <dbReference type="ChEBI" id="CHEBI:29991"/>
    </ligand>
</feature>
<dbReference type="Pfam" id="PF00185">
    <property type="entry name" value="OTCace"/>
    <property type="match status" value="1"/>
</dbReference>
<dbReference type="InterPro" id="IPR006132">
    <property type="entry name" value="Asp/Orn_carbamoyltranf_P-bd"/>
</dbReference>
<dbReference type="InterPro" id="IPR002082">
    <property type="entry name" value="Asp_carbamoyltransf"/>
</dbReference>
<comment type="catalytic activity">
    <reaction evidence="6 7">
        <text>carbamoyl phosphate + L-aspartate = N-carbamoyl-L-aspartate + phosphate + H(+)</text>
        <dbReference type="Rhea" id="RHEA:20013"/>
        <dbReference type="ChEBI" id="CHEBI:15378"/>
        <dbReference type="ChEBI" id="CHEBI:29991"/>
        <dbReference type="ChEBI" id="CHEBI:32814"/>
        <dbReference type="ChEBI" id="CHEBI:43474"/>
        <dbReference type="ChEBI" id="CHEBI:58228"/>
        <dbReference type="EC" id="2.1.3.2"/>
    </reaction>
</comment>